<feature type="transmembrane region" description="Helical" evidence="1">
    <location>
        <begin position="20"/>
        <end position="40"/>
    </location>
</feature>
<dbReference type="AlphaFoldDB" id="A0AAN6P2J3"/>
<keyword evidence="3" id="KW-1185">Reference proteome</keyword>
<evidence type="ECO:0000256" key="1">
    <source>
        <dbReference type="SAM" id="Phobius"/>
    </source>
</evidence>
<accession>A0AAN6P2J3</accession>
<comment type="caution">
    <text evidence="2">The sequence shown here is derived from an EMBL/GenBank/DDBJ whole genome shotgun (WGS) entry which is preliminary data.</text>
</comment>
<reference evidence="2" key="1">
    <citation type="journal article" date="2023" name="Mol. Phylogenet. Evol.">
        <title>Genome-scale phylogeny and comparative genomics of the fungal order Sordariales.</title>
        <authorList>
            <person name="Hensen N."/>
            <person name="Bonometti L."/>
            <person name="Westerberg I."/>
            <person name="Brannstrom I.O."/>
            <person name="Guillou S."/>
            <person name="Cros-Aarteil S."/>
            <person name="Calhoun S."/>
            <person name="Haridas S."/>
            <person name="Kuo A."/>
            <person name="Mondo S."/>
            <person name="Pangilinan J."/>
            <person name="Riley R."/>
            <person name="LaButti K."/>
            <person name="Andreopoulos B."/>
            <person name="Lipzen A."/>
            <person name="Chen C."/>
            <person name="Yan M."/>
            <person name="Daum C."/>
            <person name="Ng V."/>
            <person name="Clum A."/>
            <person name="Steindorff A."/>
            <person name="Ohm R.A."/>
            <person name="Martin F."/>
            <person name="Silar P."/>
            <person name="Natvig D.O."/>
            <person name="Lalanne C."/>
            <person name="Gautier V."/>
            <person name="Ament-Velasquez S.L."/>
            <person name="Kruys A."/>
            <person name="Hutchinson M.I."/>
            <person name="Powell A.J."/>
            <person name="Barry K."/>
            <person name="Miller A.N."/>
            <person name="Grigoriev I.V."/>
            <person name="Debuchy R."/>
            <person name="Gladieux P."/>
            <person name="Hiltunen Thoren M."/>
            <person name="Johannesson H."/>
        </authorList>
    </citation>
    <scope>NUCLEOTIDE SEQUENCE</scope>
    <source>
        <strain evidence="2">CBS 626.80</strain>
    </source>
</reference>
<feature type="transmembrane region" description="Helical" evidence="1">
    <location>
        <begin position="47"/>
        <end position="70"/>
    </location>
</feature>
<proteinExistence type="predicted"/>
<evidence type="ECO:0000313" key="3">
    <source>
        <dbReference type="Proteomes" id="UP001303222"/>
    </source>
</evidence>
<keyword evidence="1" id="KW-1133">Transmembrane helix</keyword>
<gene>
    <name evidence="2" type="ORF">QBC32DRAFT_330953</name>
</gene>
<dbReference type="Proteomes" id="UP001303222">
    <property type="component" value="Unassembled WGS sequence"/>
</dbReference>
<protein>
    <submittedName>
        <fullName evidence="2">Uncharacterized protein</fullName>
    </submittedName>
</protein>
<dbReference type="EMBL" id="MU859065">
    <property type="protein sequence ID" value="KAK3956559.1"/>
    <property type="molecule type" value="Genomic_DNA"/>
</dbReference>
<organism evidence="2 3">
    <name type="scientific">Pseudoneurospora amorphoporcata</name>
    <dbReference type="NCBI Taxonomy" id="241081"/>
    <lineage>
        <taxon>Eukaryota</taxon>
        <taxon>Fungi</taxon>
        <taxon>Dikarya</taxon>
        <taxon>Ascomycota</taxon>
        <taxon>Pezizomycotina</taxon>
        <taxon>Sordariomycetes</taxon>
        <taxon>Sordariomycetidae</taxon>
        <taxon>Sordariales</taxon>
        <taxon>Sordariaceae</taxon>
        <taxon>Pseudoneurospora</taxon>
    </lineage>
</organism>
<name>A0AAN6P2J3_9PEZI</name>
<reference evidence="2" key="2">
    <citation type="submission" date="2023-06" db="EMBL/GenBank/DDBJ databases">
        <authorList>
            <consortium name="Lawrence Berkeley National Laboratory"/>
            <person name="Mondo S.J."/>
            <person name="Hensen N."/>
            <person name="Bonometti L."/>
            <person name="Westerberg I."/>
            <person name="Brannstrom I.O."/>
            <person name="Guillou S."/>
            <person name="Cros-Aarteil S."/>
            <person name="Calhoun S."/>
            <person name="Haridas S."/>
            <person name="Kuo A."/>
            <person name="Pangilinan J."/>
            <person name="Riley R."/>
            <person name="Labutti K."/>
            <person name="Andreopoulos B."/>
            <person name="Lipzen A."/>
            <person name="Chen C."/>
            <person name="Yanf M."/>
            <person name="Daum C."/>
            <person name="Ng V."/>
            <person name="Clum A."/>
            <person name="Steindorff A."/>
            <person name="Ohm R."/>
            <person name="Martin F."/>
            <person name="Silar P."/>
            <person name="Natvig D."/>
            <person name="Lalanne C."/>
            <person name="Gautier V."/>
            <person name="Ament-Velasquez S.L."/>
            <person name="Kruys A."/>
            <person name="Hutchinson M.I."/>
            <person name="Powell A.J."/>
            <person name="Barry K."/>
            <person name="Miller A.N."/>
            <person name="Grigoriev I.V."/>
            <person name="Debuchy R."/>
            <person name="Gladieux P."/>
            <person name="Thoren M.H."/>
            <person name="Johannesson H."/>
        </authorList>
    </citation>
    <scope>NUCLEOTIDE SEQUENCE</scope>
    <source>
        <strain evidence="2">CBS 626.80</strain>
    </source>
</reference>
<keyword evidence="1" id="KW-0472">Membrane</keyword>
<sequence>MLLCSDDLSLLTFPDLCPPSLSTPLLFLFFHFIILSLLFYRCFTSFFLPLWSSLLADFFLLSSLPTIVLLTNNLDLTPRYNVSLSDCVGHEVGQGRV</sequence>
<evidence type="ECO:0000313" key="2">
    <source>
        <dbReference type="EMBL" id="KAK3956559.1"/>
    </source>
</evidence>
<keyword evidence="1" id="KW-0812">Transmembrane</keyword>